<feature type="domain" description="Peptidase S8/S53" evidence="8">
    <location>
        <begin position="153"/>
        <end position="530"/>
    </location>
</feature>
<dbReference type="PROSITE" id="PS00136">
    <property type="entry name" value="SUBTILASE_ASP"/>
    <property type="match status" value="1"/>
</dbReference>
<evidence type="ECO:0000256" key="1">
    <source>
        <dbReference type="ARBA" id="ARBA00011073"/>
    </source>
</evidence>
<name>A0A9Q8QM29_9HYPO</name>
<dbReference type="OrthoDB" id="4927089at2759"/>
<comment type="caution">
    <text evidence="6">Lacks conserved residue(s) required for the propagation of feature annotation.</text>
</comment>
<dbReference type="SUPFAM" id="SSF52743">
    <property type="entry name" value="Subtilisin-like"/>
    <property type="match status" value="1"/>
</dbReference>
<dbReference type="PANTHER" id="PTHR43806:SF66">
    <property type="entry name" value="SERIN ENDOPEPTIDASE"/>
    <property type="match status" value="1"/>
</dbReference>
<comment type="similarity">
    <text evidence="1 6">Belongs to the peptidase S8 family.</text>
</comment>
<dbReference type="InterPro" id="IPR000209">
    <property type="entry name" value="Peptidase_S8/S53_dom"/>
</dbReference>
<evidence type="ECO:0000256" key="7">
    <source>
        <dbReference type="SAM" id="SignalP"/>
    </source>
</evidence>
<dbReference type="InterPro" id="IPR023827">
    <property type="entry name" value="Peptidase_S8_Asp-AS"/>
</dbReference>
<dbReference type="GeneID" id="72070383"/>
<evidence type="ECO:0000259" key="9">
    <source>
        <dbReference type="Pfam" id="PF06280"/>
    </source>
</evidence>
<dbReference type="GO" id="GO:0016020">
    <property type="term" value="C:membrane"/>
    <property type="evidence" value="ECO:0007669"/>
    <property type="project" value="InterPro"/>
</dbReference>
<gene>
    <name evidence="10" type="ORF">JDV02_008437</name>
</gene>
<evidence type="ECO:0000259" key="8">
    <source>
        <dbReference type="Pfam" id="PF00082"/>
    </source>
</evidence>
<dbReference type="PROSITE" id="PS00137">
    <property type="entry name" value="SUBTILASE_HIS"/>
    <property type="match status" value="1"/>
</dbReference>
<dbReference type="AlphaFoldDB" id="A0A9Q8QM29"/>
<feature type="domain" description="C5a peptidase/Subtilisin-like protease SBT2-like Fn3-like" evidence="9">
    <location>
        <begin position="572"/>
        <end position="694"/>
    </location>
</feature>
<proteinExistence type="inferred from homology"/>
<dbReference type="InterPro" id="IPR015500">
    <property type="entry name" value="Peptidase_S8_subtilisin-rel"/>
</dbReference>
<dbReference type="GO" id="GO:0004252">
    <property type="term" value="F:serine-type endopeptidase activity"/>
    <property type="evidence" value="ECO:0007669"/>
    <property type="project" value="InterPro"/>
</dbReference>
<dbReference type="InterPro" id="IPR036852">
    <property type="entry name" value="Peptidase_S8/S53_dom_sf"/>
</dbReference>
<evidence type="ECO:0000256" key="4">
    <source>
        <dbReference type="ARBA" id="ARBA00022801"/>
    </source>
</evidence>
<evidence type="ECO:0000256" key="5">
    <source>
        <dbReference type="ARBA" id="ARBA00022825"/>
    </source>
</evidence>
<keyword evidence="11" id="KW-1185">Reference proteome</keyword>
<keyword evidence="4" id="KW-0378">Hydrolase</keyword>
<evidence type="ECO:0000313" key="10">
    <source>
        <dbReference type="EMBL" id="UNI22558.1"/>
    </source>
</evidence>
<dbReference type="GO" id="GO:0006508">
    <property type="term" value="P:proteolysis"/>
    <property type="evidence" value="ECO:0007669"/>
    <property type="project" value="UniProtKB-KW"/>
</dbReference>
<reference evidence="10" key="1">
    <citation type="submission" date="2021-11" db="EMBL/GenBank/DDBJ databases">
        <title>Purpureocillium_takamizusanense_genome.</title>
        <authorList>
            <person name="Nguyen N.-H."/>
        </authorList>
    </citation>
    <scope>NUCLEOTIDE SEQUENCE</scope>
    <source>
        <strain evidence="10">PT3</strain>
    </source>
</reference>
<dbReference type="KEGG" id="ptkz:JDV02_008437"/>
<keyword evidence="5" id="KW-0720">Serine protease</keyword>
<sequence>MLRSAFTSILLATSSVLATTATDIPPLDVVPDTYLIELKKGHQLPELIDSLKGLCVTVNSLDHKLFKAVSCKTNSTTEGPVNIEMLKGISAADNVSPVQTATFPVMPKGDWSGAIIDKNMPTRRDPATSESNDAYAPHIMAQVDQLHAEGINGTGIKVAILDSGIDYNHSDLGGCFGPGCLVSFGADLSGDPHSDSDAPEIPMDCMVPNGHGTGVAGVLAGRTNAFGFGGVAPGVSVGSYKVIDCHGKVRTDRVIEAINKAFDDGADIISITFELPIAWRYSPVAVAISRVVHSGTMCIVTAGNSGELGPFHSRALASANGAISAASVNNVVTPAFVPRYTFSTDNGPSSVFEFQSGPYGEWTAHPSYQLWSPSLEKGHDACSGLPEGSDFKFNNNTVFLITDSGKCSIADQAAQIKKAKGRYVLAYSEGSILEEMESLAFGTVPISVGKSWMKALLQGKSLTVTLDPTHALRVVPNEATGGAIDSKSSWGPDWELNIKPQVAAPGKDLPLARGTRDHALIESLLSCTARPLKYNDASQFFDQLAPPAQQGAGLLQAHAAVHTRARVMPPSISFKDLDTNRPALPVEITIISDAEGEVEYTLGYTPAITVYTMEKESLQPAQSPTPLEVVEGSHMQNTGRLVFSEDTVEIPPGQSATIKVWASHPEDLDAERLPLWSGYITVSGSDGSRMSIPYQGLAGSLRKHRVLQDEDVLVGTEVNYTSPISIRQATPEHVFRLPLGRPGRGEGPLIYFSPKMALRRVTIDIATRDGKDGVLTVFGRPRDFQLNWLGPGADYVWRWNGRLEDGRRAPTGTYYIVVRALRIFVDANDDDDYDVVKKRVAIAYY</sequence>
<feature type="chain" id="PRO_5040294886" description="Subtilisin-like protease" evidence="7">
    <location>
        <begin position="22"/>
        <end position="845"/>
    </location>
</feature>
<dbReference type="Proteomes" id="UP000829364">
    <property type="component" value="Chromosome 8"/>
</dbReference>
<evidence type="ECO:0000313" key="11">
    <source>
        <dbReference type="Proteomes" id="UP000829364"/>
    </source>
</evidence>
<protein>
    <recommendedName>
        <fullName evidence="12">Subtilisin-like protease</fullName>
    </recommendedName>
</protein>
<dbReference type="Gene3D" id="3.40.50.200">
    <property type="entry name" value="Peptidase S8/S53 domain"/>
    <property type="match status" value="2"/>
</dbReference>
<dbReference type="PANTHER" id="PTHR43806">
    <property type="entry name" value="PEPTIDASE S8"/>
    <property type="match status" value="1"/>
</dbReference>
<accession>A0A9Q8QM29</accession>
<evidence type="ECO:0000256" key="6">
    <source>
        <dbReference type="PROSITE-ProRule" id="PRU01240"/>
    </source>
</evidence>
<dbReference type="RefSeq" id="XP_047846039.1">
    <property type="nucleotide sequence ID" value="XM_047990033.1"/>
</dbReference>
<keyword evidence="3 7" id="KW-0732">Signal</keyword>
<dbReference type="Pfam" id="PF06280">
    <property type="entry name" value="fn3_5"/>
    <property type="match status" value="1"/>
</dbReference>
<dbReference type="PRINTS" id="PR00723">
    <property type="entry name" value="SUBTILISIN"/>
</dbReference>
<dbReference type="EMBL" id="CP086361">
    <property type="protein sequence ID" value="UNI22558.1"/>
    <property type="molecule type" value="Genomic_DNA"/>
</dbReference>
<dbReference type="InterPro" id="IPR022398">
    <property type="entry name" value="Peptidase_S8_His-AS"/>
</dbReference>
<keyword evidence="2" id="KW-0645">Protease</keyword>
<organism evidence="10 11">
    <name type="scientific">Purpureocillium takamizusanense</name>
    <dbReference type="NCBI Taxonomy" id="2060973"/>
    <lineage>
        <taxon>Eukaryota</taxon>
        <taxon>Fungi</taxon>
        <taxon>Dikarya</taxon>
        <taxon>Ascomycota</taxon>
        <taxon>Pezizomycotina</taxon>
        <taxon>Sordariomycetes</taxon>
        <taxon>Hypocreomycetidae</taxon>
        <taxon>Hypocreales</taxon>
        <taxon>Ophiocordycipitaceae</taxon>
        <taxon>Purpureocillium</taxon>
    </lineage>
</organism>
<dbReference type="Pfam" id="PF00082">
    <property type="entry name" value="Peptidase_S8"/>
    <property type="match status" value="1"/>
</dbReference>
<dbReference type="InterPro" id="IPR050131">
    <property type="entry name" value="Peptidase_S8_subtilisin-like"/>
</dbReference>
<dbReference type="PROSITE" id="PS51892">
    <property type="entry name" value="SUBTILASE"/>
    <property type="match status" value="1"/>
</dbReference>
<feature type="signal peptide" evidence="7">
    <location>
        <begin position="1"/>
        <end position="21"/>
    </location>
</feature>
<evidence type="ECO:0000256" key="3">
    <source>
        <dbReference type="ARBA" id="ARBA00022729"/>
    </source>
</evidence>
<dbReference type="InterPro" id="IPR010435">
    <property type="entry name" value="C5a/SBT2-like_Fn3"/>
</dbReference>
<evidence type="ECO:0008006" key="12">
    <source>
        <dbReference type="Google" id="ProtNLM"/>
    </source>
</evidence>
<evidence type="ECO:0000256" key="2">
    <source>
        <dbReference type="ARBA" id="ARBA00022670"/>
    </source>
</evidence>